<dbReference type="RefSeq" id="WP_090963133.1">
    <property type="nucleotide sequence ID" value="NZ_FOOA01000008.1"/>
</dbReference>
<protein>
    <submittedName>
        <fullName evidence="1">Uncharacterized protein</fullName>
    </submittedName>
</protein>
<dbReference type="AlphaFoldDB" id="A0A7W6FUL9"/>
<accession>A0A7W6FUL9</accession>
<evidence type="ECO:0000313" key="2">
    <source>
        <dbReference type="Proteomes" id="UP000531216"/>
    </source>
</evidence>
<proteinExistence type="predicted"/>
<reference evidence="1 2" key="1">
    <citation type="submission" date="2020-08" db="EMBL/GenBank/DDBJ databases">
        <title>Genomic Encyclopedia of Type Strains, Phase IV (KMG-IV): sequencing the most valuable type-strain genomes for metagenomic binning, comparative biology and taxonomic classification.</title>
        <authorList>
            <person name="Goeker M."/>
        </authorList>
    </citation>
    <scope>NUCLEOTIDE SEQUENCE [LARGE SCALE GENOMIC DNA]</scope>
    <source>
        <strain evidence="1 2">DSM 25024</strain>
    </source>
</reference>
<gene>
    <name evidence="1" type="ORF">GGR05_002378</name>
</gene>
<keyword evidence="2" id="KW-1185">Reference proteome</keyword>
<evidence type="ECO:0000313" key="1">
    <source>
        <dbReference type="EMBL" id="MBB3936228.1"/>
    </source>
</evidence>
<dbReference type="Proteomes" id="UP000531216">
    <property type="component" value="Unassembled WGS sequence"/>
</dbReference>
<dbReference type="OrthoDB" id="7173347at2"/>
<name>A0A7W6FUL9_9HYPH</name>
<comment type="caution">
    <text evidence="1">The sequence shown here is derived from an EMBL/GenBank/DDBJ whole genome shotgun (WGS) entry which is preliminary data.</text>
</comment>
<organism evidence="1 2">
    <name type="scientific">Aureimonas phyllosphaerae</name>
    <dbReference type="NCBI Taxonomy" id="1166078"/>
    <lineage>
        <taxon>Bacteria</taxon>
        <taxon>Pseudomonadati</taxon>
        <taxon>Pseudomonadota</taxon>
        <taxon>Alphaproteobacteria</taxon>
        <taxon>Hyphomicrobiales</taxon>
        <taxon>Aurantimonadaceae</taxon>
        <taxon>Aureimonas</taxon>
    </lineage>
</organism>
<sequence length="275" mass="28934">MIRGSIEFASADQIQGWIHTSDGRVRDYTLLAFHGDQCVGAGKVNTFRGDLADAGLGDGHLGFSFPISVAPDRVGSVVLRLEGGDAVILQNGAHVAGGSKARAGLQRDEVRERLAALKWALKHGRISQADFDFLRILWSFGVYERGLLRRSAGDEAVVAEKPATVAAALLESYAGTDVRTSAETVRTPAEFAAALARTLAAPAAPPVVALHATGRASVRVAEGTHVSDTEGAQAVPFTDYALTGEQLLILDARARSEIQIGEGASVEIVRAEPVA</sequence>
<dbReference type="EMBL" id="JACIDO010000004">
    <property type="protein sequence ID" value="MBB3936228.1"/>
    <property type="molecule type" value="Genomic_DNA"/>
</dbReference>